<feature type="compositionally biased region" description="Low complexity" evidence="1">
    <location>
        <begin position="112"/>
        <end position="122"/>
    </location>
</feature>
<feature type="compositionally biased region" description="Basic and acidic residues" evidence="1">
    <location>
        <begin position="57"/>
        <end position="72"/>
    </location>
</feature>
<dbReference type="STRING" id="1141098.A0A1Y2DUJ2"/>
<dbReference type="EMBL" id="MCFJ01000008">
    <property type="protein sequence ID" value="ORY62952.1"/>
    <property type="molecule type" value="Genomic_DNA"/>
</dbReference>
<feature type="non-terminal residue" evidence="2">
    <location>
        <position position="852"/>
    </location>
</feature>
<feature type="region of interest" description="Disordered" evidence="1">
    <location>
        <begin position="465"/>
        <end position="494"/>
    </location>
</feature>
<feature type="compositionally biased region" description="Pro residues" evidence="1">
    <location>
        <begin position="834"/>
        <end position="852"/>
    </location>
</feature>
<comment type="caution">
    <text evidence="2">The sequence shown here is derived from an EMBL/GenBank/DDBJ whole genome shotgun (WGS) entry which is preliminary data.</text>
</comment>
<dbReference type="GeneID" id="63770775"/>
<sequence>FESLQSHSNSMRRPRPPDINTAGDENRVSLRTDSQPEALVKRESRVGLRSIFGRSRAGKDGNHPKESDDPSSLRELSTRPGGIRASLAEIGNWPHTLHPPRSESAFLPLTHTTASSRSTSATPKAQSSSARLGHPSHPRTKTPPEATIKTPRTARSANAPWDPPPLFQVYPQAIKHSTLSACNASIDVLIRMSGNRGSLLMHDNTTPAASNMDEEDDAERKGEKSSRRRHQRGGSRNILDWTSKIYVFVTSGYLLQYAAEGSFDRLPEKILQLSKDSAAFASDLIPGRHWVLQVSSYMDSDGTTSSDSKSLFAKLALRGPEKRHASNMLMVFQSAEDMDSWLAILRRGIEALGGKKKLTETGKPNMEDIVSPLRARPSQRILVVRDPERFTSVKHEDFSWTSPTALKEPTETLPALTPTEPALEFVLDDASTTESHYSSDGQRLDSLRDSGNWLSFISSGQRTVMTSAGSSPACSPVRPSFSRHSDDPLPQTSVPEVRLRPNAQAIANRRQSMQTMMPAFDGRIDPTIRPRSTAPSSTVQKDGYQFAPGRSSIPNFSVPHNTSRRMSGVRTTPLDSVSDQFQEPEQELTVKTTRKPPPTALAMSRPLSVVVDQPSPLCSPLETRGPTTLRPPSPPAEEGPASPSMFSAWVKDVAISATRGEVLPTRGSSLAAVRQSVPTLRLNIQTSPPRRSSVGALKEMSPKRSRSNAPSFILPGALPPPRAKFLSKLEVREETLRSLSSVDSPGPERQLPTTTSYKRGSFLAENLPSLSARHSFTNVGDLGTTDGKFPSLPRRSSKRLTKSPCTATSPQFLTNDPTTKHLLNRRSMPQLGDVPPPPLPPPTCALPPIPKK</sequence>
<dbReference type="Proteomes" id="UP000193689">
    <property type="component" value="Unassembled WGS sequence"/>
</dbReference>
<evidence type="ECO:0008006" key="4">
    <source>
        <dbReference type="Google" id="ProtNLM"/>
    </source>
</evidence>
<feature type="region of interest" description="Disordered" evidence="1">
    <location>
        <begin position="112"/>
        <end position="160"/>
    </location>
</feature>
<dbReference type="InParanoid" id="A0A1Y2DUJ2"/>
<feature type="region of interest" description="Disordered" evidence="1">
    <location>
        <begin position="778"/>
        <end position="852"/>
    </location>
</feature>
<feature type="non-terminal residue" evidence="2">
    <location>
        <position position="1"/>
    </location>
</feature>
<name>A0A1Y2DUJ2_9PEZI</name>
<dbReference type="AlphaFoldDB" id="A0A1Y2DUJ2"/>
<proteinExistence type="predicted"/>
<reference evidence="2 3" key="1">
    <citation type="submission" date="2016-07" db="EMBL/GenBank/DDBJ databases">
        <title>Pervasive Adenine N6-methylation of Active Genes in Fungi.</title>
        <authorList>
            <consortium name="DOE Joint Genome Institute"/>
            <person name="Mondo S.J."/>
            <person name="Dannebaum R.O."/>
            <person name="Kuo R.C."/>
            <person name="Labutti K."/>
            <person name="Haridas S."/>
            <person name="Kuo A."/>
            <person name="Salamov A."/>
            <person name="Ahrendt S.R."/>
            <person name="Lipzen A."/>
            <person name="Sullivan W."/>
            <person name="Andreopoulos W.B."/>
            <person name="Clum A."/>
            <person name="Lindquist E."/>
            <person name="Daum C."/>
            <person name="Ramamoorthy G.K."/>
            <person name="Gryganskyi A."/>
            <person name="Culley D."/>
            <person name="Magnuson J.K."/>
            <person name="James T.Y."/>
            <person name="O'Malley M.A."/>
            <person name="Stajich J.E."/>
            <person name="Spatafora J.W."/>
            <person name="Visel A."/>
            <person name="Grigoriev I.V."/>
        </authorList>
    </citation>
    <scope>NUCLEOTIDE SEQUENCE [LARGE SCALE GENOMIC DNA]</scope>
    <source>
        <strain evidence="2 3">CBS 129021</strain>
    </source>
</reference>
<protein>
    <recommendedName>
        <fullName evidence="4">PH domain-containing protein</fullName>
    </recommendedName>
</protein>
<evidence type="ECO:0000313" key="3">
    <source>
        <dbReference type="Proteomes" id="UP000193689"/>
    </source>
</evidence>
<gene>
    <name evidence="2" type="ORF">BCR38DRAFT_301622</name>
</gene>
<evidence type="ECO:0000313" key="2">
    <source>
        <dbReference type="EMBL" id="ORY62952.1"/>
    </source>
</evidence>
<organism evidence="2 3">
    <name type="scientific">Pseudomassariella vexata</name>
    <dbReference type="NCBI Taxonomy" id="1141098"/>
    <lineage>
        <taxon>Eukaryota</taxon>
        <taxon>Fungi</taxon>
        <taxon>Dikarya</taxon>
        <taxon>Ascomycota</taxon>
        <taxon>Pezizomycotina</taxon>
        <taxon>Sordariomycetes</taxon>
        <taxon>Xylariomycetidae</taxon>
        <taxon>Amphisphaeriales</taxon>
        <taxon>Pseudomassariaceae</taxon>
        <taxon>Pseudomassariella</taxon>
    </lineage>
</organism>
<feature type="compositionally biased region" description="Polar residues" evidence="1">
    <location>
        <begin position="1"/>
        <end position="11"/>
    </location>
</feature>
<dbReference type="RefSeq" id="XP_040714609.1">
    <property type="nucleotide sequence ID" value="XM_040854563.1"/>
</dbReference>
<dbReference type="OrthoDB" id="1749473at2759"/>
<accession>A0A1Y2DUJ2</accession>
<feature type="region of interest" description="Disordered" evidence="1">
    <location>
        <begin position="521"/>
        <end position="643"/>
    </location>
</feature>
<feature type="compositionally biased region" description="Polar residues" evidence="1">
    <location>
        <begin position="803"/>
        <end position="817"/>
    </location>
</feature>
<feature type="region of interest" description="Disordered" evidence="1">
    <location>
        <begin position="685"/>
        <end position="717"/>
    </location>
</feature>
<keyword evidence="3" id="KW-1185">Reference proteome</keyword>
<feature type="compositionally biased region" description="Polar residues" evidence="1">
    <location>
        <begin position="552"/>
        <end position="583"/>
    </location>
</feature>
<feature type="region of interest" description="Disordered" evidence="1">
    <location>
        <begin position="1"/>
        <end position="79"/>
    </location>
</feature>
<feature type="region of interest" description="Disordered" evidence="1">
    <location>
        <begin position="737"/>
        <end position="760"/>
    </location>
</feature>
<feature type="region of interest" description="Disordered" evidence="1">
    <location>
        <begin position="200"/>
        <end position="233"/>
    </location>
</feature>
<evidence type="ECO:0000256" key="1">
    <source>
        <dbReference type="SAM" id="MobiDB-lite"/>
    </source>
</evidence>